<dbReference type="InterPro" id="IPR036909">
    <property type="entry name" value="Cyt_c-like_dom_sf"/>
</dbReference>
<dbReference type="SUPFAM" id="SSF46626">
    <property type="entry name" value="Cytochrome c"/>
    <property type="match status" value="1"/>
</dbReference>
<reference evidence="8" key="1">
    <citation type="submission" date="2017-09" db="EMBL/GenBank/DDBJ databases">
        <title>Genome sequence of Nannocystis excedens DSM 71.</title>
        <authorList>
            <person name="Blom J."/>
        </authorList>
    </citation>
    <scope>NUCLEOTIDE SEQUENCE [LARGE SCALE GENOMIC DNA]</scope>
    <source>
        <strain evidence="8">type strain: E19</strain>
    </source>
</reference>
<dbReference type="OrthoDB" id="9808603at2"/>
<dbReference type="Proteomes" id="UP000223606">
    <property type="component" value="Chromosome 1"/>
</dbReference>
<evidence type="ECO:0000256" key="1">
    <source>
        <dbReference type="ARBA" id="ARBA00022617"/>
    </source>
</evidence>
<gene>
    <name evidence="7" type="ORF">HDIA_1476</name>
</gene>
<organism evidence="7 8">
    <name type="scientific">Hartmannibacter diazotrophicus</name>
    <dbReference type="NCBI Taxonomy" id="1482074"/>
    <lineage>
        <taxon>Bacteria</taxon>
        <taxon>Pseudomonadati</taxon>
        <taxon>Pseudomonadota</taxon>
        <taxon>Alphaproteobacteria</taxon>
        <taxon>Hyphomicrobiales</taxon>
        <taxon>Pleomorphomonadaceae</taxon>
        <taxon>Hartmannibacter</taxon>
    </lineage>
</organism>
<evidence type="ECO:0000256" key="4">
    <source>
        <dbReference type="PROSITE-ProRule" id="PRU00433"/>
    </source>
</evidence>
<feature type="chain" id="PRO_5012722546" description="Cytochrome c domain-containing protein" evidence="5">
    <location>
        <begin position="24"/>
        <end position="105"/>
    </location>
</feature>
<accession>A0A2C9D3W7</accession>
<dbReference type="GO" id="GO:0020037">
    <property type="term" value="F:heme binding"/>
    <property type="evidence" value="ECO:0007669"/>
    <property type="project" value="InterPro"/>
</dbReference>
<dbReference type="PROSITE" id="PS51257">
    <property type="entry name" value="PROKAR_LIPOPROTEIN"/>
    <property type="match status" value="1"/>
</dbReference>
<dbReference type="RefSeq" id="WP_099555591.1">
    <property type="nucleotide sequence ID" value="NZ_LT960614.1"/>
</dbReference>
<evidence type="ECO:0000259" key="6">
    <source>
        <dbReference type="PROSITE" id="PS51007"/>
    </source>
</evidence>
<dbReference type="GO" id="GO:0009055">
    <property type="term" value="F:electron transfer activity"/>
    <property type="evidence" value="ECO:0007669"/>
    <property type="project" value="InterPro"/>
</dbReference>
<keyword evidence="2 4" id="KW-0479">Metal-binding</keyword>
<feature type="domain" description="Cytochrome c" evidence="6">
    <location>
        <begin position="21"/>
        <end position="98"/>
    </location>
</feature>
<feature type="signal peptide" evidence="5">
    <location>
        <begin position="1"/>
        <end position="23"/>
    </location>
</feature>
<dbReference type="AlphaFoldDB" id="A0A2C9D3W7"/>
<keyword evidence="8" id="KW-1185">Reference proteome</keyword>
<evidence type="ECO:0000313" key="7">
    <source>
        <dbReference type="EMBL" id="SON55017.1"/>
    </source>
</evidence>
<sequence length="105" mass="10571">MFARSAGALVLAMTIGCSQGAEAADARIDYLGSTCATCHAEAEGGAIRSLKGESPADILAALRGFRDKPEPNGIMAAVVSGLDDRTLSDLADYVAATGGVPLASE</sequence>
<keyword evidence="1 4" id="KW-0349">Heme</keyword>
<dbReference type="InterPro" id="IPR009056">
    <property type="entry name" value="Cyt_c-like_dom"/>
</dbReference>
<dbReference type="GO" id="GO:0046872">
    <property type="term" value="F:metal ion binding"/>
    <property type="evidence" value="ECO:0007669"/>
    <property type="project" value="UniProtKB-KW"/>
</dbReference>
<evidence type="ECO:0000256" key="5">
    <source>
        <dbReference type="SAM" id="SignalP"/>
    </source>
</evidence>
<dbReference type="EMBL" id="LT960614">
    <property type="protein sequence ID" value="SON55017.1"/>
    <property type="molecule type" value="Genomic_DNA"/>
</dbReference>
<evidence type="ECO:0000313" key="8">
    <source>
        <dbReference type="Proteomes" id="UP000223606"/>
    </source>
</evidence>
<dbReference type="Gene3D" id="1.10.760.10">
    <property type="entry name" value="Cytochrome c-like domain"/>
    <property type="match status" value="1"/>
</dbReference>
<keyword evidence="5" id="KW-0732">Signal</keyword>
<protein>
    <recommendedName>
        <fullName evidence="6">Cytochrome c domain-containing protein</fullName>
    </recommendedName>
</protein>
<dbReference type="KEGG" id="hdi:HDIA_1476"/>
<proteinExistence type="predicted"/>
<evidence type="ECO:0000256" key="3">
    <source>
        <dbReference type="ARBA" id="ARBA00023004"/>
    </source>
</evidence>
<evidence type="ECO:0000256" key="2">
    <source>
        <dbReference type="ARBA" id="ARBA00022723"/>
    </source>
</evidence>
<keyword evidence="3 4" id="KW-0408">Iron</keyword>
<dbReference type="PROSITE" id="PS51007">
    <property type="entry name" value="CYTC"/>
    <property type="match status" value="1"/>
</dbReference>
<name>A0A2C9D3W7_9HYPH</name>